<dbReference type="Gene3D" id="3.90.550.10">
    <property type="entry name" value="Spore Coat Polysaccharide Biosynthesis Protein SpsA, Chain A"/>
    <property type="match status" value="1"/>
</dbReference>
<dbReference type="AlphaFoldDB" id="I0AHK0"/>
<keyword evidence="2 5" id="KW-0328">Glycosyltransferase</keyword>
<dbReference type="PATRIC" id="fig|945713.3.peg.746"/>
<reference evidence="5 6" key="1">
    <citation type="journal article" date="2012" name="Front. Microbiol.">
        <title>Complete genome of Ignavibacterium album, a metabolically versatile, flagellated, facultative anaerobe from the phylum Chlorobi.</title>
        <authorList>
            <person name="Liu Z."/>
            <person name="Frigaard N.-U."/>
            <person name="Vogl K."/>
            <person name="Iino T."/>
            <person name="Ohkuma M."/>
            <person name="Overmann J."/>
            <person name="Bryant D.A."/>
        </authorList>
    </citation>
    <scope>NUCLEOTIDE SEQUENCE [LARGE SCALE GENOMIC DNA]</scope>
    <source>
        <strain evidence="6">DSM 19864 / JCM 16511 / NBRC 101810 / Mat9-16</strain>
    </source>
</reference>
<dbReference type="CDD" id="cd06442">
    <property type="entry name" value="DPM1_like"/>
    <property type="match status" value="1"/>
</dbReference>
<dbReference type="eggNOG" id="COG1215">
    <property type="taxonomic scope" value="Bacteria"/>
</dbReference>
<dbReference type="InterPro" id="IPR001173">
    <property type="entry name" value="Glyco_trans_2-like"/>
</dbReference>
<dbReference type="PANTHER" id="PTHR43398:SF1">
    <property type="entry name" value="DOLICHOL-PHOSPHATE MANNOSYLTRANSFERASE SUBUNIT 1"/>
    <property type="match status" value="1"/>
</dbReference>
<protein>
    <submittedName>
        <fullName evidence="5">Dolichol-phosphate mannosyltransferase</fullName>
    </submittedName>
</protein>
<dbReference type="HOGENOM" id="CLU_033536_13_0_10"/>
<dbReference type="GO" id="GO:0004582">
    <property type="term" value="F:dolichyl-phosphate beta-D-mannosyltransferase activity"/>
    <property type="evidence" value="ECO:0007669"/>
    <property type="project" value="InterPro"/>
</dbReference>
<dbReference type="InterPro" id="IPR029044">
    <property type="entry name" value="Nucleotide-diphossugar_trans"/>
</dbReference>
<evidence type="ECO:0000313" key="6">
    <source>
        <dbReference type="Proteomes" id="UP000007394"/>
    </source>
</evidence>
<sequence>MSKILVIIPTYNELENVKKIIPAVLEQNDNIDILIVDDNSPDKTGDYVEDLSKQNKRVKLIRREKKLGLGTAYIAGFKYAVQHNYDFVFEMDADFSHDPKEINHFLNAIQDADVVLGSRYINGVRVLNWPMRRLLLSYFASVYTRIITGLPVKDATGGFKCFRIEVLKAIDLDRIKSNGYSFQIEMTFKAFKKGFRIKEIPIVFMDRVQGKSKMSKKIVREAVFMVWKLRLRSIIGRL</sequence>
<dbReference type="OrthoDB" id="9810303at2"/>
<dbReference type="KEGG" id="ial:IALB_0745"/>
<organism evidence="5 6">
    <name type="scientific">Ignavibacterium album (strain DSM 19864 / JCM 16511 / NBRC 101810 / Mat9-16)</name>
    <dbReference type="NCBI Taxonomy" id="945713"/>
    <lineage>
        <taxon>Bacteria</taxon>
        <taxon>Pseudomonadati</taxon>
        <taxon>Ignavibacteriota</taxon>
        <taxon>Ignavibacteria</taxon>
        <taxon>Ignavibacteriales</taxon>
        <taxon>Ignavibacteriaceae</taxon>
        <taxon>Ignavibacterium</taxon>
    </lineage>
</organism>
<dbReference type="RefSeq" id="WP_014559613.1">
    <property type="nucleotide sequence ID" value="NC_017464.1"/>
</dbReference>
<gene>
    <name evidence="5" type="ordered locus">IALB_0745</name>
</gene>
<dbReference type="PANTHER" id="PTHR43398">
    <property type="entry name" value="DOLICHOL-PHOSPHATE MANNOSYLTRANSFERASE SUBUNIT 1"/>
    <property type="match status" value="1"/>
</dbReference>
<evidence type="ECO:0000256" key="3">
    <source>
        <dbReference type="ARBA" id="ARBA00022679"/>
    </source>
</evidence>
<keyword evidence="6" id="KW-1185">Reference proteome</keyword>
<evidence type="ECO:0000259" key="4">
    <source>
        <dbReference type="Pfam" id="PF00535"/>
    </source>
</evidence>
<evidence type="ECO:0000313" key="5">
    <source>
        <dbReference type="EMBL" id="AFH48457.1"/>
    </source>
</evidence>
<dbReference type="SUPFAM" id="SSF53448">
    <property type="entry name" value="Nucleotide-diphospho-sugar transferases"/>
    <property type="match status" value="1"/>
</dbReference>
<dbReference type="GO" id="GO:0016020">
    <property type="term" value="C:membrane"/>
    <property type="evidence" value="ECO:0007669"/>
    <property type="project" value="GOC"/>
</dbReference>
<name>I0AHK0_IGNAJ</name>
<comment type="similarity">
    <text evidence="1">Belongs to the glycosyltransferase 2 family.</text>
</comment>
<dbReference type="STRING" id="945713.IALB_0745"/>
<feature type="domain" description="Glycosyltransferase 2-like" evidence="4">
    <location>
        <begin position="6"/>
        <end position="169"/>
    </location>
</feature>
<dbReference type="Pfam" id="PF00535">
    <property type="entry name" value="Glycos_transf_2"/>
    <property type="match status" value="1"/>
</dbReference>
<accession>I0AHK0</accession>
<dbReference type="InterPro" id="IPR039528">
    <property type="entry name" value="DPM1-like"/>
</dbReference>
<keyword evidence="3 5" id="KW-0808">Transferase</keyword>
<evidence type="ECO:0000256" key="2">
    <source>
        <dbReference type="ARBA" id="ARBA00022676"/>
    </source>
</evidence>
<dbReference type="GO" id="GO:0009247">
    <property type="term" value="P:glycolipid biosynthetic process"/>
    <property type="evidence" value="ECO:0007669"/>
    <property type="project" value="TreeGrafter"/>
</dbReference>
<dbReference type="Proteomes" id="UP000007394">
    <property type="component" value="Chromosome"/>
</dbReference>
<proteinExistence type="inferred from homology"/>
<dbReference type="EMBL" id="CP003418">
    <property type="protein sequence ID" value="AFH48457.1"/>
    <property type="molecule type" value="Genomic_DNA"/>
</dbReference>
<dbReference type="FunFam" id="3.90.550.10:FF:000122">
    <property type="entry name" value="Dolichol-phosphate mannosyltransferase subunit 1"/>
    <property type="match status" value="1"/>
</dbReference>
<evidence type="ECO:0000256" key="1">
    <source>
        <dbReference type="ARBA" id="ARBA00006739"/>
    </source>
</evidence>